<evidence type="ECO:0000313" key="2">
    <source>
        <dbReference type="EMBL" id="TYI74608.1"/>
    </source>
</evidence>
<organism evidence="2 3">
    <name type="scientific">Gossypium mustelinum</name>
    <name type="common">Cotton</name>
    <name type="synonym">Gossypium caicoense</name>
    <dbReference type="NCBI Taxonomy" id="34275"/>
    <lineage>
        <taxon>Eukaryota</taxon>
        <taxon>Viridiplantae</taxon>
        <taxon>Streptophyta</taxon>
        <taxon>Embryophyta</taxon>
        <taxon>Tracheophyta</taxon>
        <taxon>Spermatophyta</taxon>
        <taxon>Magnoliopsida</taxon>
        <taxon>eudicotyledons</taxon>
        <taxon>Gunneridae</taxon>
        <taxon>Pentapetalae</taxon>
        <taxon>rosids</taxon>
        <taxon>malvids</taxon>
        <taxon>Malvales</taxon>
        <taxon>Malvaceae</taxon>
        <taxon>Malvoideae</taxon>
        <taxon>Gossypium</taxon>
    </lineage>
</organism>
<keyword evidence="1" id="KW-0812">Transmembrane</keyword>
<dbReference type="Proteomes" id="UP000323597">
    <property type="component" value="Chromosome D07"/>
</dbReference>
<proteinExistence type="predicted"/>
<name>A0A5D2UC09_GOSMU</name>
<dbReference type="EMBL" id="CM017655">
    <property type="protein sequence ID" value="TYI74608.1"/>
    <property type="molecule type" value="Genomic_DNA"/>
</dbReference>
<evidence type="ECO:0000313" key="3">
    <source>
        <dbReference type="Proteomes" id="UP000323597"/>
    </source>
</evidence>
<gene>
    <name evidence="2" type="ORF">E1A91_D07G212800v1</name>
</gene>
<keyword evidence="3" id="KW-1185">Reference proteome</keyword>
<keyword evidence="1" id="KW-0472">Membrane</keyword>
<feature type="transmembrane region" description="Helical" evidence="1">
    <location>
        <begin position="20"/>
        <end position="48"/>
    </location>
</feature>
<dbReference type="AlphaFoldDB" id="A0A5D2UC09"/>
<reference evidence="2 3" key="1">
    <citation type="submission" date="2019-07" db="EMBL/GenBank/DDBJ databases">
        <title>WGS assembly of Gossypium mustelinum.</title>
        <authorList>
            <person name="Chen Z.J."/>
            <person name="Sreedasyam A."/>
            <person name="Ando A."/>
            <person name="Song Q."/>
            <person name="De L."/>
            <person name="Hulse-Kemp A."/>
            <person name="Ding M."/>
            <person name="Ye W."/>
            <person name="Kirkbride R."/>
            <person name="Jenkins J."/>
            <person name="Plott C."/>
            <person name="Lovell J."/>
            <person name="Lin Y.-M."/>
            <person name="Vaughn R."/>
            <person name="Liu B."/>
            <person name="Li W."/>
            <person name="Simpson S."/>
            <person name="Scheffler B."/>
            <person name="Saski C."/>
            <person name="Grover C."/>
            <person name="Hu G."/>
            <person name="Conover J."/>
            <person name="Carlson J."/>
            <person name="Shu S."/>
            <person name="Boston L."/>
            <person name="Williams M."/>
            <person name="Peterson D."/>
            <person name="Mcgee K."/>
            <person name="Jones D."/>
            <person name="Wendel J."/>
            <person name="Stelly D."/>
            <person name="Grimwood J."/>
            <person name="Schmutz J."/>
        </authorList>
    </citation>
    <scope>NUCLEOTIDE SEQUENCE [LARGE SCALE GENOMIC DNA]</scope>
    <source>
        <strain evidence="2">1408120.09</strain>
    </source>
</reference>
<evidence type="ECO:0000256" key="1">
    <source>
        <dbReference type="SAM" id="Phobius"/>
    </source>
</evidence>
<protein>
    <submittedName>
        <fullName evidence="2">Uncharacterized protein</fullName>
    </submittedName>
</protein>
<keyword evidence="1" id="KW-1133">Transmembrane helix</keyword>
<sequence>MYIYNKAPAPNIFFDSALIAYYIATFVYYFGFISATVSSLFASIFVFFCKYMARLTCCFGERPAGVVDFERGGRWRHMGAVRAAAP</sequence>
<accession>A0A5D2UC09</accession>